<dbReference type="PANTHER" id="PTHR37017:SF11">
    <property type="entry name" value="ESTERASE_LIPASE_THIOESTERASE DOMAIN-CONTAINING PROTEIN"/>
    <property type="match status" value="1"/>
</dbReference>
<reference evidence="4" key="1">
    <citation type="journal article" date="2019" name="Int. J. Syst. Evol. Microbiol.">
        <title>The Global Catalogue of Microorganisms (GCM) 10K type strain sequencing project: providing services to taxonomists for standard genome sequencing and annotation.</title>
        <authorList>
            <consortium name="The Broad Institute Genomics Platform"/>
            <consortium name="The Broad Institute Genome Sequencing Center for Infectious Disease"/>
            <person name="Wu L."/>
            <person name="Ma J."/>
        </authorList>
    </citation>
    <scope>NUCLEOTIDE SEQUENCE [LARGE SCALE GENOMIC DNA]</scope>
    <source>
        <strain evidence="4">JCM 16928</strain>
    </source>
</reference>
<sequence length="281" mass="29397">MRSIRNLTRASIGALAAGLLVLTATSASSVTAEASTQHLSVKPTIVLVHGAWANEASWSAVTAQLRTLGYPVDVVPNPLRGVASDSAYLADHLATLPGPIVLVGHSYAGILITKVAAGNKNVKALVYVDAYIPDQGDTLNGLTWAKPGSALAVDDPRTVFDIVPINDGTDYDLYVKKELFPQIFAGGIPAAKATRLAATQHPLAASALGEIVTGVPAWKTIPSWDLIGTADQVIPPAQQEFMADRANAHVVKIKAPHLSMVYRPTVVTGLVVTAATVTACR</sequence>
<keyword evidence="4" id="KW-1185">Reference proteome</keyword>
<dbReference type="InterPro" id="IPR052897">
    <property type="entry name" value="Sec-Metab_Biosynth_Hydrolase"/>
</dbReference>
<protein>
    <submittedName>
        <fullName evidence="3">Alpha/beta hydrolase</fullName>
    </submittedName>
</protein>
<dbReference type="RefSeq" id="WP_344845857.1">
    <property type="nucleotide sequence ID" value="NZ_BAABAA010000008.1"/>
</dbReference>
<dbReference type="PANTHER" id="PTHR37017">
    <property type="entry name" value="AB HYDROLASE-1 DOMAIN-CONTAINING PROTEIN-RELATED"/>
    <property type="match status" value="1"/>
</dbReference>
<dbReference type="InterPro" id="IPR000073">
    <property type="entry name" value="AB_hydrolase_1"/>
</dbReference>
<dbReference type="EMBL" id="BAABAA010000008">
    <property type="protein sequence ID" value="GAA3580438.1"/>
    <property type="molecule type" value="Genomic_DNA"/>
</dbReference>
<dbReference type="Proteomes" id="UP001501222">
    <property type="component" value="Unassembled WGS sequence"/>
</dbReference>
<name>A0ABP6YBA4_9ACTN</name>
<comment type="caution">
    <text evidence="3">The sequence shown here is derived from an EMBL/GenBank/DDBJ whole genome shotgun (WGS) entry which is preliminary data.</text>
</comment>
<dbReference type="InterPro" id="IPR029058">
    <property type="entry name" value="AB_hydrolase_fold"/>
</dbReference>
<proteinExistence type="predicted"/>
<evidence type="ECO:0000259" key="2">
    <source>
        <dbReference type="Pfam" id="PF12697"/>
    </source>
</evidence>
<feature type="domain" description="AB hydrolase-1" evidence="2">
    <location>
        <begin position="45"/>
        <end position="264"/>
    </location>
</feature>
<keyword evidence="3" id="KW-0378">Hydrolase</keyword>
<organism evidence="3 4">
    <name type="scientific">Kribbella ginsengisoli</name>
    <dbReference type="NCBI Taxonomy" id="363865"/>
    <lineage>
        <taxon>Bacteria</taxon>
        <taxon>Bacillati</taxon>
        <taxon>Actinomycetota</taxon>
        <taxon>Actinomycetes</taxon>
        <taxon>Propionibacteriales</taxon>
        <taxon>Kribbellaceae</taxon>
        <taxon>Kribbella</taxon>
    </lineage>
</organism>
<feature type="chain" id="PRO_5046769025" evidence="1">
    <location>
        <begin position="30"/>
        <end position="281"/>
    </location>
</feature>
<keyword evidence="1" id="KW-0732">Signal</keyword>
<dbReference type="Pfam" id="PF12697">
    <property type="entry name" value="Abhydrolase_6"/>
    <property type="match status" value="1"/>
</dbReference>
<evidence type="ECO:0000313" key="4">
    <source>
        <dbReference type="Proteomes" id="UP001501222"/>
    </source>
</evidence>
<gene>
    <name evidence="3" type="ORF">GCM10022235_58400</name>
</gene>
<dbReference type="Gene3D" id="3.40.50.1820">
    <property type="entry name" value="alpha/beta hydrolase"/>
    <property type="match status" value="1"/>
</dbReference>
<evidence type="ECO:0000256" key="1">
    <source>
        <dbReference type="SAM" id="SignalP"/>
    </source>
</evidence>
<evidence type="ECO:0000313" key="3">
    <source>
        <dbReference type="EMBL" id="GAA3580438.1"/>
    </source>
</evidence>
<accession>A0ABP6YBA4</accession>
<dbReference type="SUPFAM" id="SSF53474">
    <property type="entry name" value="alpha/beta-Hydrolases"/>
    <property type="match status" value="1"/>
</dbReference>
<feature type="signal peptide" evidence="1">
    <location>
        <begin position="1"/>
        <end position="29"/>
    </location>
</feature>
<dbReference type="GO" id="GO:0016787">
    <property type="term" value="F:hydrolase activity"/>
    <property type="evidence" value="ECO:0007669"/>
    <property type="project" value="UniProtKB-KW"/>
</dbReference>